<proteinExistence type="predicted"/>
<reference evidence="3 4" key="1">
    <citation type="submission" date="2023-04" db="EMBL/GenBank/DDBJ databases">
        <title>Marinoamorphus aggregata gen. nov., sp. Nov., isolate from tissue of brittle star Ophioplocus japonicus.</title>
        <authorList>
            <person name="Kawano K."/>
            <person name="Sawayama S."/>
            <person name="Nakagawa S."/>
        </authorList>
    </citation>
    <scope>NUCLEOTIDE SEQUENCE [LARGE SCALE GENOMIC DNA]</scope>
    <source>
        <strain evidence="3 4">NKW23</strain>
    </source>
</reference>
<dbReference type="Pfam" id="PF18602">
    <property type="entry name" value="Rap1a"/>
    <property type="match status" value="1"/>
</dbReference>
<dbReference type="Proteomes" id="UP001239909">
    <property type="component" value="Unassembled WGS sequence"/>
</dbReference>
<dbReference type="RefSeq" id="WP_285670200.1">
    <property type="nucleotide sequence ID" value="NZ_BSYI01000004.1"/>
</dbReference>
<keyword evidence="1" id="KW-0732">Signal</keyword>
<evidence type="ECO:0000313" key="4">
    <source>
        <dbReference type="Proteomes" id="UP001239909"/>
    </source>
</evidence>
<feature type="signal peptide" evidence="1">
    <location>
        <begin position="1"/>
        <end position="27"/>
    </location>
</feature>
<sequence>MTFDRSCRPAGLAAAAVLAFAASTASAEEDVRFMITTTSDLAGLCAETPESLNYAAAIHMCHGYIVGVHQLHTAAIAASETGGIYCVPDPAPSRNQVVSDFVGWVAANEDAAAVPAVEGLMRFAAQAYPCN</sequence>
<gene>
    <name evidence="3" type="ORF">LNKW23_07550</name>
</gene>
<feature type="chain" id="PRO_5046573910" description="Rap1a immunity protein domain-containing protein" evidence="1">
    <location>
        <begin position="28"/>
        <end position="131"/>
    </location>
</feature>
<dbReference type="InterPro" id="IPR041238">
    <property type="entry name" value="Rap1a"/>
</dbReference>
<comment type="caution">
    <text evidence="3">The sequence shown here is derived from an EMBL/GenBank/DDBJ whole genome shotgun (WGS) entry which is preliminary data.</text>
</comment>
<feature type="domain" description="Rap1a immunity protein" evidence="2">
    <location>
        <begin position="37"/>
        <end position="130"/>
    </location>
</feature>
<dbReference type="EMBL" id="BSYI01000004">
    <property type="protein sequence ID" value="GMG81542.1"/>
    <property type="molecule type" value="Genomic_DNA"/>
</dbReference>
<accession>A0ABQ6LDW4</accession>
<name>A0ABQ6LDW4_9RHOB</name>
<evidence type="ECO:0000256" key="1">
    <source>
        <dbReference type="SAM" id="SignalP"/>
    </source>
</evidence>
<organism evidence="3 4">
    <name type="scientific">Paralimibaculum aggregatum</name>
    <dbReference type="NCBI Taxonomy" id="3036245"/>
    <lineage>
        <taxon>Bacteria</taxon>
        <taxon>Pseudomonadati</taxon>
        <taxon>Pseudomonadota</taxon>
        <taxon>Alphaproteobacteria</taxon>
        <taxon>Rhodobacterales</taxon>
        <taxon>Paracoccaceae</taxon>
        <taxon>Paralimibaculum</taxon>
    </lineage>
</organism>
<evidence type="ECO:0000313" key="3">
    <source>
        <dbReference type="EMBL" id="GMG81542.1"/>
    </source>
</evidence>
<evidence type="ECO:0000259" key="2">
    <source>
        <dbReference type="Pfam" id="PF18602"/>
    </source>
</evidence>
<protein>
    <recommendedName>
        <fullName evidence="2">Rap1a immunity protein domain-containing protein</fullName>
    </recommendedName>
</protein>
<keyword evidence="4" id="KW-1185">Reference proteome</keyword>